<protein>
    <submittedName>
        <fullName evidence="1">Uncharacterized protein</fullName>
    </submittedName>
</protein>
<reference evidence="1 2" key="1">
    <citation type="submission" date="2024-09" db="EMBL/GenBank/DDBJ databases">
        <title>Chromosome-scale assembly of Riccia fluitans.</title>
        <authorList>
            <person name="Paukszto L."/>
            <person name="Sawicki J."/>
            <person name="Karawczyk K."/>
            <person name="Piernik-Szablinska J."/>
            <person name="Szczecinska M."/>
            <person name="Mazdziarz M."/>
        </authorList>
    </citation>
    <scope>NUCLEOTIDE SEQUENCE [LARGE SCALE GENOMIC DNA]</scope>
    <source>
        <strain evidence="1">Rf_01</strain>
        <tissue evidence="1">Aerial parts of the thallus</tissue>
    </source>
</reference>
<name>A0ABD1XJP7_9MARC</name>
<evidence type="ECO:0000313" key="2">
    <source>
        <dbReference type="Proteomes" id="UP001605036"/>
    </source>
</evidence>
<dbReference type="Proteomes" id="UP001605036">
    <property type="component" value="Unassembled WGS sequence"/>
</dbReference>
<organism evidence="1 2">
    <name type="scientific">Riccia fluitans</name>
    <dbReference type="NCBI Taxonomy" id="41844"/>
    <lineage>
        <taxon>Eukaryota</taxon>
        <taxon>Viridiplantae</taxon>
        <taxon>Streptophyta</taxon>
        <taxon>Embryophyta</taxon>
        <taxon>Marchantiophyta</taxon>
        <taxon>Marchantiopsida</taxon>
        <taxon>Marchantiidae</taxon>
        <taxon>Marchantiales</taxon>
        <taxon>Ricciaceae</taxon>
        <taxon>Riccia</taxon>
    </lineage>
</organism>
<comment type="caution">
    <text evidence="1">The sequence shown here is derived from an EMBL/GenBank/DDBJ whole genome shotgun (WGS) entry which is preliminary data.</text>
</comment>
<dbReference type="EMBL" id="JBHFFA010000008">
    <property type="protein sequence ID" value="KAL2609141.1"/>
    <property type="molecule type" value="Genomic_DNA"/>
</dbReference>
<accession>A0ABD1XJP7</accession>
<proteinExistence type="predicted"/>
<keyword evidence="2" id="KW-1185">Reference proteome</keyword>
<sequence>MITRRVNSVTGISTAREVLQVFLCDVQRTVIEGAKRNKATFQRRASEPPGEPGILLDVMAENLLKISECQAY</sequence>
<evidence type="ECO:0000313" key="1">
    <source>
        <dbReference type="EMBL" id="KAL2609141.1"/>
    </source>
</evidence>
<gene>
    <name evidence="1" type="ORF">R1flu_027714</name>
</gene>
<dbReference type="AlphaFoldDB" id="A0ABD1XJP7"/>